<protein>
    <submittedName>
        <fullName evidence="2">Uncharacterized protein</fullName>
    </submittedName>
</protein>
<comment type="caution">
    <text evidence="2">The sequence shown here is derived from an EMBL/GenBank/DDBJ whole genome shotgun (WGS) entry which is preliminary data.</text>
</comment>
<evidence type="ECO:0000256" key="1">
    <source>
        <dbReference type="SAM" id="MobiDB-lite"/>
    </source>
</evidence>
<feature type="region of interest" description="Disordered" evidence="1">
    <location>
        <begin position="1"/>
        <end position="95"/>
    </location>
</feature>
<name>A0A699YST3_HAELA</name>
<dbReference type="AlphaFoldDB" id="A0A699YST3"/>
<evidence type="ECO:0000313" key="3">
    <source>
        <dbReference type="Proteomes" id="UP000485058"/>
    </source>
</evidence>
<evidence type="ECO:0000313" key="2">
    <source>
        <dbReference type="EMBL" id="GFH10808.1"/>
    </source>
</evidence>
<feature type="compositionally biased region" description="Gly residues" evidence="1">
    <location>
        <begin position="43"/>
        <end position="55"/>
    </location>
</feature>
<reference evidence="2 3" key="1">
    <citation type="submission" date="2020-02" db="EMBL/GenBank/DDBJ databases">
        <title>Draft genome sequence of Haematococcus lacustris strain NIES-144.</title>
        <authorList>
            <person name="Morimoto D."/>
            <person name="Nakagawa S."/>
            <person name="Yoshida T."/>
            <person name="Sawayama S."/>
        </authorList>
    </citation>
    <scope>NUCLEOTIDE SEQUENCE [LARGE SCALE GENOMIC DNA]</scope>
    <source>
        <strain evidence="2 3">NIES-144</strain>
    </source>
</reference>
<organism evidence="2 3">
    <name type="scientific">Haematococcus lacustris</name>
    <name type="common">Green alga</name>
    <name type="synonym">Haematococcus pluvialis</name>
    <dbReference type="NCBI Taxonomy" id="44745"/>
    <lineage>
        <taxon>Eukaryota</taxon>
        <taxon>Viridiplantae</taxon>
        <taxon>Chlorophyta</taxon>
        <taxon>core chlorophytes</taxon>
        <taxon>Chlorophyceae</taxon>
        <taxon>CS clade</taxon>
        <taxon>Chlamydomonadales</taxon>
        <taxon>Haematococcaceae</taxon>
        <taxon>Haematococcus</taxon>
    </lineage>
</organism>
<sequence length="169" mass="17593">MRRVPRRRSTLRSLHSTSELSDDPALASSRPLSRSQHTSFRGPHGGGTGAGGGEGHTAAGPSRLSMGQFPALDQGPGEVPLNSSRSNEGGGRRRKLSGDVDALVAAANFQSPAEWSQATVDVLVQVKDLGGQVQGMHDRMEKVDIAGQQGIGMQQGGIFGGPPAAVFQE</sequence>
<keyword evidence="3" id="KW-1185">Reference proteome</keyword>
<feature type="compositionally biased region" description="Polar residues" evidence="1">
    <location>
        <begin position="30"/>
        <end position="39"/>
    </location>
</feature>
<dbReference type="EMBL" id="BLLF01000349">
    <property type="protein sequence ID" value="GFH10808.1"/>
    <property type="molecule type" value="Genomic_DNA"/>
</dbReference>
<dbReference type="Proteomes" id="UP000485058">
    <property type="component" value="Unassembled WGS sequence"/>
</dbReference>
<feature type="compositionally biased region" description="Basic residues" evidence="1">
    <location>
        <begin position="1"/>
        <end position="10"/>
    </location>
</feature>
<gene>
    <name evidence="2" type="ORF">HaLaN_06191</name>
</gene>
<accession>A0A699YST3</accession>
<proteinExistence type="predicted"/>